<dbReference type="Proteomes" id="UP000660262">
    <property type="component" value="Unassembled WGS sequence"/>
</dbReference>
<evidence type="ECO:0000256" key="5">
    <source>
        <dbReference type="ARBA" id="ARBA00022737"/>
    </source>
</evidence>
<protein>
    <submittedName>
        <fullName evidence="8">Uncharacterized protein</fullName>
    </submittedName>
</protein>
<dbReference type="InterPro" id="IPR001680">
    <property type="entry name" value="WD40_rpt"/>
</dbReference>
<keyword evidence="5" id="KW-0677">Repeat</keyword>
<dbReference type="InterPro" id="IPR011047">
    <property type="entry name" value="Quinoprotein_ADH-like_sf"/>
</dbReference>
<dbReference type="GO" id="GO:0006364">
    <property type="term" value="P:rRNA processing"/>
    <property type="evidence" value="ECO:0007669"/>
    <property type="project" value="UniProtKB-KW"/>
</dbReference>
<evidence type="ECO:0000256" key="7">
    <source>
        <dbReference type="ARBA" id="ARBA00023242"/>
    </source>
</evidence>
<dbReference type="EMBL" id="BNJQ01000013">
    <property type="protein sequence ID" value="GHP06525.1"/>
    <property type="molecule type" value="Genomic_DNA"/>
</dbReference>
<keyword evidence="7" id="KW-0539">Nucleus</keyword>
<keyword evidence="2" id="KW-0690">Ribosome biogenesis</keyword>
<organism evidence="8 9">
    <name type="scientific">Pycnococcus provasolii</name>
    <dbReference type="NCBI Taxonomy" id="41880"/>
    <lineage>
        <taxon>Eukaryota</taxon>
        <taxon>Viridiplantae</taxon>
        <taxon>Chlorophyta</taxon>
        <taxon>Pseudoscourfieldiophyceae</taxon>
        <taxon>Pseudoscourfieldiales</taxon>
        <taxon>Pycnococcaceae</taxon>
        <taxon>Pycnococcus</taxon>
    </lineage>
</organism>
<name>A0A830HIB5_9CHLO</name>
<sequence>MSPSPSPSSYQHISHMMTTGMLRFIYTCDGAYLALLSPSGFLLKVHRSSSVSSVAPVYGLVPSHASGPLSHNVSGSSSSLVCRVNLPSLATCLAPAPNRTQILAGTANGLLFTIDVTDGSILKTTNIGAPIAAMACPMLAARGSVVYLSVHKATDGPGGGASAAPSSTAASSSAGRILRRDLRQPKASDILGKSAQVAKIVVTSSRGGYVGWVDRRTVVLCDTLAAERTSHITLHHTKALTALAIDADDKRVAAGDVTGRVLVWHGLPQPTAATGAAAAGAADPAMAKAPSHVVTTHPLDTYSCTTLHWHASAVRCASFVPGAVPGAPGVLATGGAEAVLVLWNIADVGASVRPRFLPRLGAPLNSLVSCGDANCAHRLAIGMADGAGLIADVGAMQIGEAVRVPSPSPAPSVWPPSTVVRGSGALARTRRFGGAAATAALMPCSDKGTAGNVVVALACGALSATASASASLQFWDVTNDAHAGMLSVSPRGAVWTEDAAFGAVDAASRAPSAGAVATFSPHVALLAFTADGEALATVDRHPDARPQGGSADVLRFWQRCGKEDAPYLYEPVALADEPHAAAATCLVAVPSKSTTRHFFATASMDGDAKLWMRMSSEDSALYARRQFKFASTHEQAPDQNAPWRCVARMGYRSQPVHALAFTSDGSAAALAVAPRSADSSSTAGACVALFGISHNAATSLLGAVPLPANDAIPTHAAFCRGAAGVSACVAVATARQAGGGGTLLLLDAARLAWACVLEIGVASLGTNAFGTLYAAVDLPEEAGAGAGAALVAFDGRTLEGGTTLLEGGYPTRAWPLPSPADALLFPESMGGEAIVVTADREFIACGDGQATRALGTPAAANATLPSNKASEPLPATTLAALLSRGSAPATAADSASAPSSQFHFKNGGVAELISATPTHELPSPEDLCMAVLDEIMGQ</sequence>
<keyword evidence="6" id="KW-0804">Transcription</keyword>
<evidence type="ECO:0000313" key="8">
    <source>
        <dbReference type="EMBL" id="GHP06525.1"/>
    </source>
</evidence>
<gene>
    <name evidence="8" type="ORF">PPROV_000527000</name>
</gene>
<evidence type="ECO:0000256" key="4">
    <source>
        <dbReference type="ARBA" id="ARBA00022574"/>
    </source>
</evidence>
<dbReference type="Gene3D" id="2.130.10.10">
    <property type="entry name" value="YVTN repeat-like/Quinoprotein amine dehydrogenase"/>
    <property type="match status" value="2"/>
</dbReference>
<dbReference type="GO" id="GO:0045943">
    <property type="term" value="P:positive regulation of transcription by RNA polymerase I"/>
    <property type="evidence" value="ECO:0007669"/>
    <property type="project" value="InterPro"/>
</dbReference>
<keyword evidence="9" id="KW-1185">Reference proteome</keyword>
<keyword evidence="4" id="KW-0853">WD repeat</keyword>
<comment type="caution">
    <text evidence="8">The sequence shown here is derived from an EMBL/GenBank/DDBJ whole genome shotgun (WGS) entry which is preliminary data.</text>
</comment>
<dbReference type="PANTHER" id="PTHR44215:SF1">
    <property type="entry name" value="WD REPEAT-CONTAINING PROTEIN 75"/>
    <property type="match status" value="1"/>
</dbReference>
<dbReference type="PANTHER" id="PTHR44215">
    <property type="entry name" value="WD REPEAT-CONTAINING PROTEIN 75"/>
    <property type="match status" value="1"/>
</dbReference>
<reference evidence="8" key="1">
    <citation type="submission" date="2020-10" db="EMBL/GenBank/DDBJ databases">
        <title>Unveiling of a novel bifunctional photoreceptor, Dualchrome1, isolated from a cosmopolitan green alga.</title>
        <authorList>
            <person name="Suzuki S."/>
            <person name="Kawachi M."/>
        </authorList>
    </citation>
    <scope>NUCLEOTIDE SEQUENCE</scope>
    <source>
        <strain evidence="8">NIES 2893</strain>
    </source>
</reference>
<evidence type="ECO:0000256" key="1">
    <source>
        <dbReference type="ARBA" id="ARBA00004604"/>
    </source>
</evidence>
<dbReference type="AlphaFoldDB" id="A0A830HIB5"/>
<evidence type="ECO:0000256" key="6">
    <source>
        <dbReference type="ARBA" id="ARBA00023163"/>
    </source>
</evidence>
<accession>A0A830HIB5</accession>
<dbReference type="GO" id="GO:0032040">
    <property type="term" value="C:small-subunit processome"/>
    <property type="evidence" value="ECO:0007669"/>
    <property type="project" value="InterPro"/>
</dbReference>
<keyword evidence="3" id="KW-0698">rRNA processing</keyword>
<proteinExistence type="predicted"/>
<dbReference type="GO" id="GO:0003723">
    <property type="term" value="F:RNA binding"/>
    <property type="evidence" value="ECO:0007669"/>
    <property type="project" value="InterPro"/>
</dbReference>
<dbReference type="SUPFAM" id="SSF50998">
    <property type="entry name" value="Quinoprotein alcohol dehydrogenase-like"/>
    <property type="match status" value="1"/>
</dbReference>
<dbReference type="SMART" id="SM00320">
    <property type="entry name" value="WD40"/>
    <property type="match status" value="3"/>
</dbReference>
<evidence type="ECO:0000313" key="9">
    <source>
        <dbReference type="Proteomes" id="UP000660262"/>
    </source>
</evidence>
<evidence type="ECO:0000256" key="3">
    <source>
        <dbReference type="ARBA" id="ARBA00022552"/>
    </source>
</evidence>
<dbReference type="InterPro" id="IPR015943">
    <property type="entry name" value="WD40/YVTN_repeat-like_dom_sf"/>
</dbReference>
<evidence type="ECO:0000256" key="2">
    <source>
        <dbReference type="ARBA" id="ARBA00022517"/>
    </source>
</evidence>
<dbReference type="OrthoDB" id="4096at2759"/>
<comment type="subcellular location">
    <subcellularLocation>
        <location evidence="1">Nucleus</location>
        <location evidence="1">Nucleolus</location>
    </subcellularLocation>
</comment>
<dbReference type="GO" id="GO:2000234">
    <property type="term" value="P:positive regulation of rRNA processing"/>
    <property type="evidence" value="ECO:0007669"/>
    <property type="project" value="TreeGrafter"/>
</dbReference>
<dbReference type="InterPro" id="IPR053826">
    <property type="entry name" value="WDR75"/>
</dbReference>